<dbReference type="AlphaFoldDB" id="A0A9D6Z5Q1"/>
<gene>
    <name evidence="3" type="ORF">HY912_22930</name>
</gene>
<sequence>PVRDKYRLRHLNGLSAKVITYQQLDSEIESSDGFDYVIHLAGATRARDYEAYRIANVERTRDLLESFSHEGSGDRLNRFVLVSSQAAVGPAKDGASPVSESDPPRPVSSYGRSKLEAEKLVLSYGDRLPVTVIRPPTVFGPRDTDVLDVFRLARFRLAPCLAGPDRFVSIIYVEDLVEAIYAACVSPNASSKVYFAANPEPVVWRLFVLEVARICGYSAISVPVPLPAVKIAAAAGDLVCKLTGSAPLFRSEKFEEMKQIAWVCSSEKAYRDLDWAPKTPIAKAIEKTAAWYRKRRWI</sequence>
<dbReference type="PANTHER" id="PTHR43245">
    <property type="entry name" value="BIFUNCTIONAL POLYMYXIN RESISTANCE PROTEIN ARNA"/>
    <property type="match status" value="1"/>
</dbReference>
<dbReference type="Gene3D" id="3.40.50.720">
    <property type="entry name" value="NAD(P)-binding Rossmann-like Domain"/>
    <property type="match status" value="1"/>
</dbReference>
<organism evidence="3 4">
    <name type="scientific">Desulfomonile tiedjei</name>
    <dbReference type="NCBI Taxonomy" id="2358"/>
    <lineage>
        <taxon>Bacteria</taxon>
        <taxon>Pseudomonadati</taxon>
        <taxon>Thermodesulfobacteriota</taxon>
        <taxon>Desulfomonilia</taxon>
        <taxon>Desulfomonilales</taxon>
        <taxon>Desulfomonilaceae</taxon>
        <taxon>Desulfomonile</taxon>
    </lineage>
</organism>
<protein>
    <submittedName>
        <fullName evidence="3">NAD(P)-dependent oxidoreductase</fullName>
    </submittedName>
</protein>
<dbReference type="Proteomes" id="UP000807825">
    <property type="component" value="Unassembled WGS sequence"/>
</dbReference>
<comment type="caution">
    <text evidence="3">The sequence shown here is derived from an EMBL/GenBank/DDBJ whole genome shotgun (WGS) entry which is preliminary data.</text>
</comment>
<reference evidence="3" key="1">
    <citation type="submission" date="2020-07" db="EMBL/GenBank/DDBJ databases">
        <title>Huge and variable diversity of episymbiotic CPR bacteria and DPANN archaea in groundwater ecosystems.</title>
        <authorList>
            <person name="He C.Y."/>
            <person name="Keren R."/>
            <person name="Whittaker M."/>
            <person name="Farag I.F."/>
            <person name="Doudna J."/>
            <person name="Cate J.H.D."/>
            <person name="Banfield J.F."/>
        </authorList>
    </citation>
    <scope>NUCLEOTIDE SEQUENCE</scope>
    <source>
        <strain evidence="3">NC_groundwater_1664_Pr3_B-0.1um_52_9</strain>
    </source>
</reference>
<feature type="non-terminal residue" evidence="3">
    <location>
        <position position="1"/>
    </location>
</feature>
<dbReference type="InterPro" id="IPR001509">
    <property type="entry name" value="Epimerase_deHydtase"/>
</dbReference>
<proteinExistence type="predicted"/>
<feature type="region of interest" description="Disordered" evidence="1">
    <location>
        <begin position="89"/>
        <end position="111"/>
    </location>
</feature>
<feature type="domain" description="NAD-dependent epimerase/dehydratase" evidence="2">
    <location>
        <begin position="16"/>
        <end position="190"/>
    </location>
</feature>
<evidence type="ECO:0000259" key="2">
    <source>
        <dbReference type="Pfam" id="PF01370"/>
    </source>
</evidence>
<dbReference type="Pfam" id="PF01370">
    <property type="entry name" value="Epimerase"/>
    <property type="match status" value="1"/>
</dbReference>
<dbReference type="EMBL" id="JACRDE010000597">
    <property type="protein sequence ID" value="MBI5252359.1"/>
    <property type="molecule type" value="Genomic_DNA"/>
</dbReference>
<dbReference type="InterPro" id="IPR036291">
    <property type="entry name" value="NAD(P)-bd_dom_sf"/>
</dbReference>
<dbReference type="InterPro" id="IPR050177">
    <property type="entry name" value="Lipid_A_modif_metabolic_enz"/>
</dbReference>
<evidence type="ECO:0000313" key="4">
    <source>
        <dbReference type="Proteomes" id="UP000807825"/>
    </source>
</evidence>
<evidence type="ECO:0000256" key="1">
    <source>
        <dbReference type="SAM" id="MobiDB-lite"/>
    </source>
</evidence>
<dbReference type="SUPFAM" id="SSF51735">
    <property type="entry name" value="NAD(P)-binding Rossmann-fold domains"/>
    <property type="match status" value="1"/>
</dbReference>
<accession>A0A9D6Z5Q1</accession>
<evidence type="ECO:0000313" key="3">
    <source>
        <dbReference type="EMBL" id="MBI5252359.1"/>
    </source>
</evidence>
<dbReference type="PANTHER" id="PTHR43245:SF58">
    <property type="entry name" value="BLL5923 PROTEIN"/>
    <property type="match status" value="1"/>
</dbReference>
<name>A0A9D6Z5Q1_9BACT</name>